<accession>A0A380ZWS9</accession>
<organism evidence="2 3">
    <name type="scientific">Bergeyella zoohelcum</name>
    <dbReference type="NCBI Taxonomy" id="1015"/>
    <lineage>
        <taxon>Bacteria</taxon>
        <taxon>Pseudomonadati</taxon>
        <taxon>Bacteroidota</taxon>
        <taxon>Flavobacteriia</taxon>
        <taxon>Flavobacteriales</taxon>
        <taxon>Weeksellaceae</taxon>
        <taxon>Bergeyella</taxon>
    </lineage>
</organism>
<reference evidence="2 3" key="1">
    <citation type="submission" date="2018-06" db="EMBL/GenBank/DDBJ databases">
        <authorList>
            <consortium name="Pathogen Informatics"/>
            <person name="Doyle S."/>
        </authorList>
    </citation>
    <scope>NUCLEOTIDE SEQUENCE [LARGE SCALE GENOMIC DNA]</scope>
    <source>
        <strain evidence="2 3">NCTC11661</strain>
    </source>
</reference>
<dbReference type="Proteomes" id="UP000255515">
    <property type="component" value="Unassembled WGS sequence"/>
</dbReference>
<name>A0A380ZWS9_9FLAO</name>
<sequence length="145" mass="16792">MKLYKVLIICILSLLNCKNSNADYDRKSEIVTHDMVPKEYIGKYIVYIQTEQTSTGMASITYSIEINKINAYLETQTYHEPIRCNGNYKVVDKKSYIALYYNSKDSLCKSPDPDFKIKKDNGMFFIKGVGNEVASLYWKELKKVN</sequence>
<evidence type="ECO:0000313" key="3">
    <source>
        <dbReference type="Proteomes" id="UP000255515"/>
    </source>
</evidence>
<evidence type="ECO:0000256" key="1">
    <source>
        <dbReference type="SAM" id="SignalP"/>
    </source>
</evidence>
<keyword evidence="1" id="KW-0732">Signal</keyword>
<proteinExistence type="predicted"/>
<gene>
    <name evidence="2" type="ORF">NCTC11661_02407</name>
</gene>
<feature type="signal peptide" evidence="1">
    <location>
        <begin position="1"/>
        <end position="22"/>
    </location>
</feature>
<protein>
    <recommendedName>
        <fullName evidence="4">Lipoprotein</fullName>
    </recommendedName>
</protein>
<dbReference type="RefSeq" id="WP_002665185.1">
    <property type="nucleotide sequence ID" value="NZ_UFTJ01000005.1"/>
</dbReference>
<dbReference type="EMBL" id="UFTJ01000005">
    <property type="protein sequence ID" value="SUV53258.1"/>
    <property type="molecule type" value="Genomic_DNA"/>
</dbReference>
<dbReference type="AlphaFoldDB" id="A0A380ZWS9"/>
<evidence type="ECO:0000313" key="2">
    <source>
        <dbReference type="EMBL" id="SUV53258.1"/>
    </source>
</evidence>
<evidence type="ECO:0008006" key="4">
    <source>
        <dbReference type="Google" id="ProtNLM"/>
    </source>
</evidence>
<feature type="chain" id="PRO_5017004227" description="Lipoprotein" evidence="1">
    <location>
        <begin position="23"/>
        <end position="145"/>
    </location>
</feature>